<evidence type="ECO:0000313" key="1">
    <source>
        <dbReference type="EMBL" id="KAI4838474.1"/>
    </source>
</evidence>
<reference evidence="1" key="1">
    <citation type="submission" date="2022-06" db="EMBL/GenBank/DDBJ databases">
        <title>The First Complete Genome of the Simian Malaria Parasite Plasmodium brasilianum.</title>
        <authorList>
            <person name="Bajic M."/>
            <person name="Ravishankar S."/>
        </authorList>
    </citation>
    <scope>NUCLEOTIDE SEQUENCE</scope>
    <source>
        <strain evidence="1">Bolivian I</strain>
    </source>
</reference>
<comment type="caution">
    <text evidence="1">The sequence shown here is derived from an EMBL/GenBank/DDBJ whole genome shotgun (WGS) entry which is preliminary data.</text>
</comment>
<proteinExistence type="predicted"/>
<protein>
    <submittedName>
        <fullName evidence="1">Uncharacterized protein</fullName>
    </submittedName>
</protein>
<evidence type="ECO:0000313" key="2">
    <source>
        <dbReference type="Proteomes" id="UP001056978"/>
    </source>
</evidence>
<keyword evidence="2" id="KW-1185">Reference proteome</keyword>
<gene>
    <name evidence="1" type="ORF">MKS88_002954</name>
</gene>
<name>A0ACB9Y917_PLABR</name>
<dbReference type="EMBL" id="CM043777">
    <property type="protein sequence ID" value="KAI4838474.1"/>
    <property type="molecule type" value="Genomic_DNA"/>
</dbReference>
<organism evidence="1 2">
    <name type="scientific">Plasmodium brasilianum</name>
    <dbReference type="NCBI Taxonomy" id="5824"/>
    <lineage>
        <taxon>Eukaryota</taxon>
        <taxon>Sar</taxon>
        <taxon>Alveolata</taxon>
        <taxon>Apicomplexa</taxon>
        <taxon>Aconoidasida</taxon>
        <taxon>Haemosporida</taxon>
        <taxon>Plasmodiidae</taxon>
        <taxon>Plasmodium</taxon>
        <taxon>Plasmodium (Plasmodium)</taxon>
    </lineage>
</organism>
<dbReference type="Proteomes" id="UP001056978">
    <property type="component" value="Chromosome 9"/>
</dbReference>
<accession>A0ACB9Y917</accession>
<sequence>MKAVRILTAIVSILLGGKIISGSLKVNMDNKTYTLLYNNKRVNFNEVDPLRIMFHSNQVKHCGNSIIDFLNIISSYDLSKMSFVVKHIDITYDKPLVYDQMYKIIGAVTYYGNTSLKISLIGTSIENKKNSTGIFGIKNLLSVTGSDIEELKKNENKLEEIFKKYKESNKGIIDINDKELHDMEKQKQCKNYFLAHYTIVHIDKYGFKKTIKDEYKKDYPVMALEKLKELATTFC</sequence>